<evidence type="ECO:0000256" key="2">
    <source>
        <dbReference type="ARBA" id="ARBA00009152"/>
    </source>
</evidence>
<evidence type="ECO:0000259" key="10">
    <source>
        <dbReference type="Pfam" id="PF02811"/>
    </source>
</evidence>
<proteinExistence type="inferred from homology"/>
<dbReference type="Pfam" id="PF02811">
    <property type="entry name" value="PHP"/>
    <property type="match status" value="1"/>
</dbReference>
<evidence type="ECO:0000256" key="8">
    <source>
        <dbReference type="RuleBase" id="RU366003"/>
    </source>
</evidence>
<dbReference type="PANTHER" id="PTHR21039">
    <property type="entry name" value="HISTIDINOL PHOSPHATASE-RELATED"/>
    <property type="match status" value="1"/>
</dbReference>
<keyword evidence="4 8" id="KW-0028">Amino-acid biosynthesis</keyword>
<protein>
    <recommendedName>
        <fullName evidence="3 8">Histidinol-phosphatase</fullName>
        <shortName evidence="8">HolPase</shortName>
        <ecNumber evidence="3 8">3.1.3.15</ecNumber>
    </recommendedName>
</protein>
<keyword evidence="9" id="KW-0175">Coiled coil</keyword>
<reference evidence="11" key="1">
    <citation type="submission" date="2021-03" db="EMBL/GenBank/DDBJ databases">
        <title>Comparative Genomics and Metabolomics in the genus Turicibacter.</title>
        <authorList>
            <person name="Maki J."/>
            <person name="Looft T."/>
        </authorList>
    </citation>
    <scope>NUCLEOTIDE SEQUENCE</scope>
    <source>
        <strain evidence="11">ISU324</strain>
    </source>
</reference>
<evidence type="ECO:0000256" key="9">
    <source>
        <dbReference type="SAM" id="Coils"/>
    </source>
</evidence>
<dbReference type="GO" id="GO:0005737">
    <property type="term" value="C:cytoplasm"/>
    <property type="evidence" value="ECO:0007669"/>
    <property type="project" value="TreeGrafter"/>
</dbReference>
<evidence type="ECO:0000256" key="6">
    <source>
        <dbReference type="ARBA" id="ARBA00023102"/>
    </source>
</evidence>
<keyword evidence="6 8" id="KW-0368">Histidine biosynthesis</keyword>
<name>A0A9Q9CSE3_9FIRM</name>
<evidence type="ECO:0000256" key="4">
    <source>
        <dbReference type="ARBA" id="ARBA00022605"/>
    </source>
</evidence>
<dbReference type="InterPro" id="IPR004013">
    <property type="entry name" value="PHP_dom"/>
</dbReference>
<dbReference type="SUPFAM" id="SSF89550">
    <property type="entry name" value="PHP domain-like"/>
    <property type="match status" value="1"/>
</dbReference>
<evidence type="ECO:0000313" key="11">
    <source>
        <dbReference type="EMBL" id="UUF09082.1"/>
    </source>
</evidence>
<dbReference type="PANTHER" id="PTHR21039:SF0">
    <property type="entry name" value="HISTIDINOL-PHOSPHATASE"/>
    <property type="match status" value="1"/>
</dbReference>
<evidence type="ECO:0000313" key="12">
    <source>
        <dbReference type="Proteomes" id="UP001058072"/>
    </source>
</evidence>
<dbReference type="GO" id="GO:0004401">
    <property type="term" value="F:histidinol-phosphatase activity"/>
    <property type="evidence" value="ECO:0007669"/>
    <property type="project" value="UniProtKB-UniRule"/>
</dbReference>
<organism evidence="11 12">
    <name type="scientific">Turicibacter bilis</name>
    <dbReference type="NCBI Taxonomy" id="2735723"/>
    <lineage>
        <taxon>Bacteria</taxon>
        <taxon>Bacillati</taxon>
        <taxon>Bacillota</taxon>
        <taxon>Erysipelotrichia</taxon>
        <taxon>Erysipelotrichales</taxon>
        <taxon>Turicibacteraceae</taxon>
        <taxon>Turicibacter</taxon>
    </lineage>
</organism>
<dbReference type="Proteomes" id="UP001058072">
    <property type="component" value="Chromosome"/>
</dbReference>
<dbReference type="GO" id="GO:0000105">
    <property type="term" value="P:L-histidine biosynthetic process"/>
    <property type="evidence" value="ECO:0007669"/>
    <property type="project" value="UniProtKB-UniRule"/>
</dbReference>
<comment type="similarity">
    <text evidence="2 8">Belongs to the PHP hydrolase family. HisK subfamily.</text>
</comment>
<evidence type="ECO:0000256" key="7">
    <source>
        <dbReference type="ARBA" id="ARBA00049158"/>
    </source>
</evidence>
<dbReference type="RefSeq" id="WP_212724373.1">
    <property type="nucleotide sequence ID" value="NZ_CP071250.1"/>
</dbReference>
<dbReference type="EMBL" id="CP071250">
    <property type="protein sequence ID" value="UUF09082.1"/>
    <property type="molecule type" value="Genomic_DNA"/>
</dbReference>
<comment type="catalytic activity">
    <reaction evidence="7 8">
        <text>L-histidinol phosphate + H2O = L-histidinol + phosphate</text>
        <dbReference type="Rhea" id="RHEA:14465"/>
        <dbReference type="ChEBI" id="CHEBI:15377"/>
        <dbReference type="ChEBI" id="CHEBI:43474"/>
        <dbReference type="ChEBI" id="CHEBI:57699"/>
        <dbReference type="ChEBI" id="CHEBI:57980"/>
        <dbReference type="EC" id="3.1.3.15"/>
    </reaction>
</comment>
<keyword evidence="5 8" id="KW-0378">Hydrolase</keyword>
<dbReference type="NCBIfam" id="TIGR01856">
    <property type="entry name" value="hisJ_fam"/>
    <property type="match status" value="1"/>
</dbReference>
<evidence type="ECO:0000256" key="3">
    <source>
        <dbReference type="ARBA" id="ARBA00013085"/>
    </source>
</evidence>
<dbReference type="AlphaFoldDB" id="A0A9Q9CSE3"/>
<dbReference type="CDD" id="cd12110">
    <property type="entry name" value="PHP_HisPPase_Hisj_like"/>
    <property type="match status" value="1"/>
</dbReference>
<comment type="pathway">
    <text evidence="1 8">Amino-acid biosynthesis; L-histidine biosynthesis; L-histidine from 5-phospho-alpha-D-ribose 1-diphosphate: step 8/9.</text>
</comment>
<evidence type="ECO:0000256" key="1">
    <source>
        <dbReference type="ARBA" id="ARBA00004970"/>
    </source>
</evidence>
<dbReference type="Gene3D" id="3.20.20.140">
    <property type="entry name" value="Metal-dependent hydrolases"/>
    <property type="match status" value="1"/>
</dbReference>
<feature type="coiled-coil region" evidence="9">
    <location>
        <begin position="50"/>
        <end position="77"/>
    </location>
</feature>
<feature type="domain" description="PHP" evidence="10">
    <location>
        <begin position="6"/>
        <end position="185"/>
    </location>
</feature>
<evidence type="ECO:0000256" key="5">
    <source>
        <dbReference type="ARBA" id="ARBA00022801"/>
    </source>
</evidence>
<dbReference type="EC" id="3.1.3.15" evidence="3 8"/>
<dbReference type="InterPro" id="IPR016195">
    <property type="entry name" value="Pol/histidinol_Pase-like"/>
</dbReference>
<sequence length="259" mass="30396">MIKTNFHTHTKRCQHAGGEDIEYIQEAINAGFTTLGFSDHAPYPDDRFGLRMKYSELDEYIKTMKKLKEQFKNQIQLRIGLEIEYDSRKSAYYEQLINEKGIDYLVLGQHIYVSDQKKYINTYFLENTIQYIEYAKSIEQALATGYFAFVAHPDLMFLNNMEWDNNCEQASNIIIEAANRYQTPLEFNANGLRRGIQEYSDGKRYPYPHMQFWKLVADKQIPVLINSDAHHPSNINDEYVSNARQMAINLNLNIINDYQ</sequence>
<accession>A0A9Q9CSE3</accession>
<dbReference type="InterPro" id="IPR010140">
    <property type="entry name" value="Histidinol_P_phosphatase_HisJ"/>
</dbReference>
<gene>
    <name evidence="11" type="ORF">J0J70_03570</name>
</gene>